<dbReference type="VEuPathDB" id="VectorBase:CQUJHB006056"/>
<dbReference type="EMBL" id="DS233430">
    <property type="protein sequence ID" value="EDS29939.1"/>
    <property type="molecule type" value="Genomic_DNA"/>
</dbReference>
<dbReference type="AlphaFoldDB" id="B0XJ44"/>
<keyword evidence="2" id="KW-0119">Carbohydrate metabolism</keyword>
<dbReference type="GO" id="GO:0006032">
    <property type="term" value="P:chitin catabolic process"/>
    <property type="evidence" value="ECO:0007669"/>
    <property type="project" value="InterPro"/>
</dbReference>
<evidence type="ECO:0000256" key="1">
    <source>
        <dbReference type="ARBA" id="ARBA00022801"/>
    </source>
</evidence>
<proteinExistence type="predicted"/>
<evidence type="ECO:0000259" key="5">
    <source>
        <dbReference type="Pfam" id="PF00182"/>
    </source>
</evidence>
<keyword evidence="4" id="KW-0624">Polysaccharide degradation</keyword>
<dbReference type="PANTHER" id="PTHR22595:SF197">
    <property type="entry name" value="CHITINASE FAMILY PROTEIN"/>
    <property type="match status" value="1"/>
</dbReference>
<accession>B0XJ44</accession>
<dbReference type="Gene3D" id="1.10.530.10">
    <property type="match status" value="2"/>
</dbReference>
<protein>
    <submittedName>
        <fullName evidence="6">Endochitinase A</fullName>
    </submittedName>
</protein>
<dbReference type="InterPro" id="IPR000726">
    <property type="entry name" value="Glyco_hydro_19_cat"/>
</dbReference>
<dbReference type="GO" id="GO:0016998">
    <property type="term" value="P:cell wall macromolecule catabolic process"/>
    <property type="evidence" value="ECO:0007669"/>
    <property type="project" value="InterPro"/>
</dbReference>
<organism>
    <name type="scientific">Culex quinquefasciatus</name>
    <name type="common">Southern house mosquito</name>
    <name type="synonym">Culex pungens</name>
    <dbReference type="NCBI Taxonomy" id="7176"/>
    <lineage>
        <taxon>Eukaryota</taxon>
        <taxon>Metazoa</taxon>
        <taxon>Ecdysozoa</taxon>
        <taxon>Arthropoda</taxon>
        <taxon>Hexapoda</taxon>
        <taxon>Insecta</taxon>
        <taxon>Pterygota</taxon>
        <taxon>Neoptera</taxon>
        <taxon>Endopterygota</taxon>
        <taxon>Diptera</taxon>
        <taxon>Nematocera</taxon>
        <taxon>Culicoidea</taxon>
        <taxon>Culicidae</taxon>
        <taxon>Culicinae</taxon>
        <taxon>Culicini</taxon>
        <taxon>Culex</taxon>
        <taxon>Culex</taxon>
    </lineage>
</organism>
<dbReference type="eggNOG" id="KOG4742">
    <property type="taxonomic scope" value="Eukaryota"/>
</dbReference>
<keyword evidence="1" id="KW-0378">Hydrolase</keyword>
<dbReference type="InterPro" id="IPR023346">
    <property type="entry name" value="Lysozyme-like_dom_sf"/>
</dbReference>
<dbReference type="Gene3D" id="3.30.20.10">
    <property type="entry name" value="Endochitinase, domain 2"/>
    <property type="match status" value="2"/>
</dbReference>
<evidence type="ECO:0000256" key="3">
    <source>
        <dbReference type="ARBA" id="ARBA00023295"/>
    </source>
</evidence>
<dbReference type="SUPFAM" id="SSF53955">
    <property type="entry name" value="Lysozyme-like"/>
    <property type="match status" value="2"/>
</dbReference>
<gene>
    <name evidence="6" type="ORF">CpipJ_CPIJ018802</name>
</gene>
<name>B0XJ44_CULQU</name>
<evidence type="ECO:0000256" key="2">
    <source>
        <dbReference type="ARBA" id="ARBA00023277"/>
    </source>
</evidence>
<reference evidence="6" key="1">
    <citation type="submission" date="2007-03" db="EMBL/GenBank/DDBJ databases">
        <title>Annotation of Culex pipiens quinquefasciatus.</title>
        <authorList>
            <consortium name="The Broad Institute Genome Sequencing Platform"/>
            <person name="Atkinson P.W."/>
            <person name="Hemingway J."/>
            <person name="Christensen B.M."/>
            <person name="Higgs S."/>
            <person name="Kodira C."/>
            <person name="Hannick L."/>
            <person name="Megy K."/>
            <person name="O'Leary S."/>
            <person name="Pearson M."/>
            <person name="Haas B.J."/>
            <person name="Mauceli E."/>
            <person name="Wortman J.R."/>
            <person name="Lee N.H."/>
            <person name="Guigo R."/>
            <person name="Stanke M."/>
            <person name="Alvarado L."/>
            <person name="Amedeo P."/>
            <person name="Antoine C.H."/>
            <person name="Arensburger P."/>
            <person name="Bidwell S.L."/>
            <person name="Crawford M."/>
            <person name="Camaro F."/>
            <person name="Devon K."/>
            <person name="Engels R."/>
            <person name="Hammond M."/>
            <person name="Howarth C."/>
            <person name="Koehrsen M."/>
            <person name="Lawson D."/>
            <person name="Montgomery P."/>
            <person name="Nene V."/>
            <person name="Nusbaum C."/>
            <person name="Puiu D."/>
            <person name="Romero-Severson J."/>
            <person name="Severson D.W."/>
            <person name="Shumway M."/>
            <person name="Sisk P."/>
            <person name="Stolte C."/>
            <person name="Zeng Q."/>
            <person name="Eisenstadt E."/>
            <person name="Fraser-Liggett C."/>
            <person name="Strausberg R."/>
            <person name="Galagan J."/>
            <person name="Birren B."/>
            <person name="Collins F.H."/>
        </authorList>
    </citation>
    <scope>NUCLEOTIDE SEQUENCE [LARGE SCALE GENOMIC DNA]</scope>
    <source>
        <strain evidence="6">JHB</strain>
    </source>
</reference>
<keyword evidence="3" id="KW-0326">Glycosidase</keyword>
<dbReference type="HOGENOM" id="CLU_708345_0_0_1"/>
<sequence>MDGENRIILNVGGISQLGSSEPTTTMAKLFVAFFALLGISSLTQAAITSQEVNRVLVATGYPQIDATVSTIVTNGINGMTTDRNEAAMFLAQVIHESGGFKYREEIGGASRNYAPYYGRGYIQLTWDYNYRAASRDIFGDERLVRDPGMVSRDLNLSMRVSTWFWVKNVRPAGGVSQNNFGLTTKAINGALESGSNNPVAIRSQFGSSEPTTTTMVKLFFAISALLAVSCLSQVASAVTSQEVNQVLAATGYRQVDTTLAGVIANGINGMTSDRNEVAMFLAQVIYESAGFHYREEIGGASKSYAPYYGRGYIQLTWKYNYQAASRDIFNDDRLVRDPGMVSRDTTMSMRASTWFWVKNVRPKGGVSKNNFGLTTRAIWGNPVGGSSNPVSIKRYDLYKKAAKVLGVTNVGINSF</sequence>
<dbReference type="PANTHER" id="PTHR22595">
    <property type="entry name" value="CHITINASE-RELATED"/>
    <property type="match status" value="1"/>
</dbReference>
<dbReference type="GO" id="GO:0000272">
    <property type="term" value="P:polysaccharide catabolic process"/>
    <property type="evidence" value="ECO:0007669"/>
    <property type="project" value="UniProtKB-KW"/>
</dbReference>
<dbReference type="InParanoid" id="B0XJ44"/>
<dbReference type="OrthoDB" id="7773620at2759"/>
<evidence type="ECO:0000256" key="4">
    <source>
        <dbReference type="ARBA" id="ARBA00023326"/>
    </source>
</evidence>
<dbReference type="PhylomeDB" id="B0XJ44"/>
<evidence type="ECO:0000313" key="6">
    <source>
        <dbReference type="EMBL" id="EDS29939.1"/>
    </source>
</evidence>
<feature type="domain" description="Glycoside hydrolase family 19 catalytic" evidence="5">
    <location>
        <begin position="305"/>
        <end position="365"/>
    </location>
</feature>
<dbReference type="Pfam" id="PF00182">
    <property type="entry name" value="Glyco_hydro_19"/>
    <property type="match status" value="2"/>
</dbReference>
<dbReference type="GO" id="GO:0004568">
    <property type="term" value="F:chitinase activity"/>
    <property type="evidence" value="ECO:0007669"/>
    <property type="project" value="InterPro"/>
</dbReference>
<dbReference type="VEuPathDB" id="VectorBase:CPIJ018802"/>
<feature type="domain" description="Glycoside hydrolase family 19 catalytic" evidence="5">
    <location>
        <begin position="115"/>
        <end position="170"/>
    </location>
</feature>
<dbReference type="KEGG" id="cqu:CpipJ_CPIJ018802"/>
<dbReference type="CDD" id="cd00325">
    <property type="entry name" value="chitinase_GH19"/>
    <property type="match status" value="2"/>
</dbReference>
<dbReference type="VEuPathDB" id="VectorBase:CQUJHB017510"/>